<dbReference type="CDD" id="cd14281">
    <property type="entry name" value="UBA2_Rad23_like"/>
    <property type="match status" value="1"/>
</dbReference>
<proteinExistence type="inferred from homology"/>
<keyword evidence="5" id="KW-1185">Reference proteome</keyword>
<dbReference type="InterPro" id="IPR015940">
    <property type="entry name" value="UBA"/>
</dbReference>
<feature type="compositionally biased region" description="Basic and acidic residues" evidence="2">
    <location>
        <begin position="298"/>
        <end position="316"/>
    </location>
</feature>
<dbReference type="InterPro" id="IPR036353">
    <property type="entry name" value="XPC-bd_sf"/>
</dbReference>
<reference evidence="4" key="1">
    <citation type="submission" date="2017-12" db="EMBL/GenBank/DDBJ databases">
        <title>Gene loss provides genomic basis for host adaptation in cereal stripe rust fungi.</title>
        <authorList>
            <person name="Xia C."/>
        </authorList>
    </citation>
    <scope>NUCLEOTIDE SEQUENCE [LARGE SCALE GENOMIC DNA]</scope>
    <source>
        <strain evidence="4">93-210</strain>
    </source>
</reference>
<dbReference type="AlphaFoldDB" id="A0A2S4UH98"/>
<feature type="region of interest" description="Disordered" evidence="2">
    <location>
        <begin position="74"/>
        <end position="93"/>
    </location>
</feature>
<comment type="function">
    <text evidence="1">Multiubiquitin chain receptor involved in modulation of proteasomal degradation. Involved in nucleotide excision repair.</text>
</comment>
<comment type="similarity">
    <text evidence="1">Belongs to the RAD23 family.</text>
</comment>
<keyword evidence="1" id="KW-0234">DNA repair</keyword>
<gene>
    <name evidence="4" type="ORF">PSTT_15494</name>
</gene>
<dbReference type="InterPro" id="IPR004806">
    <property type="entry name" value="Rad23"/>
</dbReference>
<dbReference type="Gene3D" id="4.10.640.10">
    <property type="entry name" value="Ribosomal protein S18"/>
    <property type="match status" value="1"/>
</dbReference>
<protein>
    <recommendedName>
        <fullName evidence="1">UV excision repair protein RAD23</fullName>
    </recommendedName>
</protein>
<dbReference type="PRINTS" id="PR01839">
    <property type="entry name" value="RAD23PROTEIN"/>
</dbReference>
<dbReference type="Proteomes" id="UP000239156">
    <property type="component" value="Unassembled WGS sequence"/>
</dbReference>
<dbReference type="VEuPathDB" id="FungiDB:PSTT_15494"/>
<evidence type="ECO:0000313" key="5">
    <source>
        <dbReference type="Proteomes" id="UP000239156"/>
    </source>
</evidence>
<feature type="region of interest" description="Disordered" evidence="2">
    <location>
        <begin position="259"/>
        <end position="316"/>
    </location>
</feature>
<dbReference type="GO" id="GO:0005654">
    <property type="term" value="C:nucleoplasm"/>
    <property type="evidence" value="ECO:0007669"/>
    <property type="project" value="TreeGrafter"/>
</dbReference>
<evidence type="ECO:0000256" key="1">
    <source>
        <dbReference type="RuleBase" id="RU367049"/>
    </source>
</evidence>
<comment type="caution">
    <text evidence="4">The sequence shown here is derived from an EMBL/GenBank/DDBJ whole genome shotgun (WGS) entry which is preliminary data.</text>
</comment>
<dbReference type="FunFam" id="1.10.8.10:FF:000002">
    <property type="entry name" value="UV excision repair protein RAD23 homolog"/>
    <property type="match status" value="1"/>
</dbReference>
<dbReference type="InterPro" id="IPR036870">
    <property type="entry name" value="Ribosomal_bS18_sf"/>
</dbReference>
<dbReference type="EMBL" id="PKSL01000288">
    <property type="protein sequence ID" value="POV96693.1"/>
    <property type="molecule type" value="Genomic_DNA"/>
</dbReference>
<dbReference type="VEuPathDB" id="FungiDB:PSHT_04357"/>
<name>A0A2S4UH98_9BASI</name>
<dbReference type="SUPFAM" id="SSF46934">
    <property type="entry name" value="UBA-like"/>
    <property type="match status" value="1"/>
</dbReference>
<keyword evidence="1" id="KW-0963">Cytoplasm</keyword>
<accession>A0A2S4UH98</accession>
<dbReference type="Gene3D" id="1.10.8.10">
    <property type="entry name" value="DNA helicase RuvA subunit, C-terminal domain"/>
    <property type="match status" value="1"/>
</dbReference>
<dbReference type="Pfam" id="PF00627">
    <property type="entry name" value="UBA"/>
    <property type="match status" value="1"/>
</dbReference>
<sequence length="316" mass="35132">MVLQGLSIRTIWNVLVPFLAVVSLLSVRKLTPHLENAINANLRLFTGPQSAAQPLAAGPRNLLEAAAEHVTQQRQADEAALPTLEPTQTSAQSENTTRALKALQNNPQMIQLHQLAQQNHHLLQPCLQQLAKSDPNLLAGLTRCAGVGGADDQTQYVQVGQEECDAIERLVGTGFERQLVLQAYFACDKNAKMAANYSIEHDFDDLEDAAERETRKPRAAIKITPSKEEGKLSDPVLYCDMKVLNESYDVDLLANSITPPERMKKSTRTRSSIKNPKKEAQSIRRARALSFLPYFGKPPERYSEDRKQRRDDPSVG</sequence>
<evidence type="ECO:0000259" key="3">
    <source>
        <dbReference type="PROSITE" id="PS50030"/>
    </source>
</evidence>
<dbReference type="InterPro" id="IPR009060">
    <property type="entry name" value="UBA-like_sf"/>
</dbReference>
<organism evidence="4 5">
    <name type="scientific">Puccinia striiformis</name>
    <dbReference type="NCBI Taxonomy" id="27350"/>
    <lineage>
        <taxon>Eukaryota</taxon>
        <taxon>Fungi</taxon>
        <taxon>Dikarya</taxon>
        <taxon>Basidiomycota</taxon>
        <taxon>Pucciniomycotina</taxon>
        <taxon>Pucciniomycetes</taxon>
        <taxon>Pucciniales</taxon>
        <taxon>Pucciniaceae</taxon>
        <taxon>Puccinia</taxon>
    </lineage>
</organism>
<evidence type="ECO:0000313" key="4">
    <source>
        <dbReference type="EMBL" id="POV96693.1"/>
    </source>
</evidence>
<dbReference type="GO" id="GO:0031593">
    <property type="term" value="F:polyubiquitin modification-dependent protein binding"/>
    <property type="evidence" value="ECO:0007669"/>
    <property type="project" value="UniProtKB-UniRule"/>
</dbReference>
<dbReference type="GO" id="GO:0005829">
    <property type="term" value="C:cytosol"/>
    <property type="evidence" value="ECO:0007669"/>
    <property type="project" value="TreeGrafter"/>
</dbReference>
<dbReference type="Pfam" id="PF09280">
    <property type="entry name" value="XPC-binding"/>
    <property type="match status" value="1"/>
</dbReference>
<dbReference type="GO" id="GO:0006289">
    <property type="term" value="P:nucleotide-excision repair"/>
    <property type="evidence" value="ECO:0007669"/>
    <property type="project" value="UniProtKB-UniRule"/>
</dbReference>
<dbReference type="PROSITE" id="PS50030">
    <property type="entry name" value="UBA"/>
    <property type="match status" value="1"/>
</dbReference>
<feature type="domain" description="UBA" evidence="3">
    <location>
        <begin position="158"/>
        <end position="201"/>
    </location>
</feature>
<dbReference type="PANTHER" id="PTHR10621:SF0">
    <property type="entry name" value="UV EXCISION REPAIR PROTEIN RAD23"/>
    <property type="match status" value="1"/>
</dbReference>
<dbReference type="InterPro" id="IPR015360">
    <property type="entry name" value="XPC-bd"/>
</dbReference>
<keyword evidence="1" id="KW-0227">DNA damage</keyword>
<dbReference type="Gene3D" id="1.10.10.540">
    <property type="entry name" value="XPC-binding domain"/>
    <property type="match status" value="1"/>
</dbReference>
<dbReference type="VEuPathDB" id="FungiDB:PSHT_11003"/>
<dbReference type="GO" id="GO:0070628">
    <property type="term" value="F:proteasome binding"/>
    <property type="evidence" value="ECO:0007669"/>
    <property type="project" value="TreeGrafter"/>
</dbReference>
<dbReference type="SUPFAM" id="SSF46911">
    <property type="entry name" value="Ribosomal protein S18"/>
    <property type="match status" value="1"/>
</dbReference>
<dbReference type="SUPFAM" id="SSF101238">
    <property type="entry name" value="XPC-binding domain"/>
    <property type="match status" value="1"/>
</dbReference>
<dbReference type="GO" id="GO:0003684">
    <property type="term" value="F:damaged DNA binding"/>
    <property type="evidence" value="ECO:0007669"/>
    <property type="project" value="UniProtKB-UniRule"/>
</dbReference>
<dbReference type="GO" id="GO:0043161">
    <property type="term" value="P:proteasome-mediated ubiquitin-dependent protein catabolic process"/>
    <property type="evidence" value="ECO:0007669"/>
    <property type="project" value="UniProtKB-UniRule"/>
</dbReference>
<evidence type="ECO:0000256" key="2">
    <source>
        <dbReference type="SAM" id="MobiDB-lite"/>
    </source>
</evidence>
<dbReference type="GO" id="GO:0043130">
    <property type="term" value="F:ubiquitin binding"/>
    <property type="evidence" value="ECO:0007669"/>
    <property type="project" value="UniProtKB-UniRule"/>
</dbReference>
<comment type="subcellular location">
    <subcellularLocation>
        <location evidence="1">Nucleus</location>
    </subcellularLocation>
    <subcellularLocation>
        <location evidence="1">Cytoplasm</location>
    </subcellularLocation>
</comment>
<keyword evidence="1" id="KW-0539">Nucleus</keyword>
<dbReference type="PANTHER" id="PTHR10621">
    <property type="entry name" value="UV EXCISION REPAIR PROTEIN RAD23"/>
    <property type="match status" value="1"/>
</dbReference>